<dbReference type="AlphaFoldDB" id="A0A183IAX5"/>
<proteinExistence type="predicted"/>
<keyword evidence="2" id="KW-0812">Transmembrane</keyword>
<protein>
    <submittedName>
        <fullName evidence="9">Glyco_transf_64 domain-containing protein</fullName>
    </submittedName>
</protein>
<evidence type="ECO:0000256" key="2">
    <source>
        <dbReference type="ARBA" id="ARBA00022692"/>
    </source>
</evidence>
<evidence type="ECO:0000256" key="4">
    <source>
        <dbReference type="ARBA" id="ARBA00022989"/>
    </source>
</evidence>
<evidence type="ECO:0000256" key="5">
    <source>
        <dbReference type="ARBA" id="ARBA00023136"/>
    </source>
</evidence>
<organism evidence="9">
    <name type="scientific">Soboliphyme baturini</name>
    <dbReference type="NCBI Taxonomy" id="241478"/>
    <lineage>
        <taxon>Eukaryota</taxon>
        <taxon>Metazoa</taxon>
        <taxon>Ecdysozoa</taxon>
        <taxon>Nematoda</taxon>
        <taxon>Enoplea</taxon>
        <taxon>Dorylaimia</taxon>
        <taxon>Dioctophymatida</taxon>
        <taxon>Dioctophymatoidea</taxon>
        <taxon>Soboliphymatidae</taxon>
        <taxon>Soboliphyme</taxon>
    </lineage>
</organism>
<reference evidence="7 8" key="2">
    <citation type="submission" date="2018-11" db="EMBL/GenBank/DDBJ databases">
        <authorList>
            <consortium name="Pathogen Informatics"/>
        </authorList>
    </citation>
    <scope>NUCLEOTIDE SEQUENCE [LARGE SCALE GENOMIC DNA]</scope>
</reference>
<dbReference type="GO" id="GO:0035269">
    <property type="term" value="P:protein O-linked glycosylation via mannose"/>
    <property type="evidence" value="ECO:0007669"/>
    <property type="project" value="TreeGrafter"/>
</dbReference>
<dbReference type="GO" id="GO:0015020">
    <property type="term" value="F:glucuronosyltransferase activity"/>
    <property type="evidence" value="ECO:0007669"/>
    <property type="project" value="TreeGrafter"/>
</dbReference>
<dbReference type="WBParaSite" id="SBAD_0000079201-mRNA-1">
    <property type="protein sequence ID" value="SBAD_0000079201-mRNA-1"/>
    <property type="gene ID" value="SBAD_0000079201"/>
</dbReference>
<dbReference type="PANTHER" id="PTHR12270:SF25">
    <property type="entry name" value="GLYCOSYLTRANSFERASE-LIKE PROTEIN LARGE"/>
    <property type="match status" value="1"/>
</dbReference>
<accession>A0A183IAX5</accession>
<evidence type="ECO:0000256" key="6">
    <source>
        <dbReference type="ARBA" id="ARBA00023180"/>
    </source>
</evidence>
<dbReference type="GO" id="GO:0042285">
    <property type="term" value="F:xylosyltransferase activity"/>
    <property type="evidence" value="ECO:0007669"/>
    <property type="project" value="TreeGrafter"/>
</dbReference>
<dbReference type="InterPro" id="IPR051292">
    <property type="entry name" value="Xyl/GlcA_transferase"/>
</dbReference>
<gene>
    <name evidence="7" type="ORF">SBAD_LOCUS769</name>
</gene>
<dbReference type="GO" id="GO:0016020">
    <property type="term" value="C:membrane"/>
    <property type="evidence" value="ECO:0007669"/>
    <property type="project" value="UniProtKB-SubCell"/>
</dbReference>
<dbReference type="Pfam" id="PF13896">
    <property type="entry name" value="Glyco_transf_49"/>
    <property type="match status" value="1"/>
</dbReference>
<evidence type="ECO:0000313" key="9">
    <source>
        <dbReference type="WBParaSite" id="SBAD_0000079201-mRNA-1"/>
    </source>
</evidence>
<name>A0A183IAX5_9BILA</name>
<keyword evidence="5" id="KW-0472">Membrane</keyword>
<dbReference type="OrthoDB" id="411524at2759"/>
<dbReference type="PANTHER" id="PTHR12270">
    <property type="entry name" value="GLYCOSYLTRANSFERASE-RELATED"/>
    <property type="match status" value="1"/>
</dbReference>
<keyword evidence="6" id="KW-0325">Glycoprotein</keyword>
<evidence type="ECO:0000256" key="3">
    <source>
        <dbReference type="ARBA" id="ARBA00022968"/>
    </source>
</evidence>
<dbReference type="EMBL" id="UZAM01006620">
    <property type="protein sequence ID" value="VDO92042.1"/>
    <property type="molecule type" value="Genomic_DNA"/>
</dbReference>
<evidence type="ECO:0000256" key="1">
    <source>
        <dbReference type="ARBA" id="ARBA00004606"/>
    </source>
</evidence>
<keyword evidence="4" id="KW-1133">Transmembrane helix</keyword>
<evidence type="ECO:0000313" key="8">
    <source>
        <dbReference type="Proteomes" id="UP000270296"/>
    </source>
</evidence>
<sequence length="207" mass="24087">MCDELPTAYSLRYRTHLFYTEFDYQSVSCGRIYYPSRLIDFKQTVDVSLVTHLTTERLASLDEVLSRWRGPASVALYVTDSEVYRFKQYLKHCPSVNRKNVAFHIVYQEGAIYPINQLKNVALTNVVTPFVLLVDADFIPADDLYADLIIAIKNQGDLRKKALIVPAFETFSYQLDFPNTKSELLQMLEDDQIFSFKLVYHFYHLVN</sequence>
<dbReference type="Proteomes" id="UP000270296">
    <property type="component" value="Unassembled WGS sequence"/>
</dbReference>
<comment type="subcellular location">
    <subcellularLocation>
        <location evidence="1">Membrane</location>
        <topology evidence="1">Single-pass type II membrane protein</topology>
    </subcellularLocation>
</comment>
<evidence type="ECO:0000313" key="7">
    <source>
        <dbReference type="EMBL" id="VDO92042.1"/>
    </source>
</evidence>
<keyword evidence="3" id="KW-0735">Signal-anchor</keyword>
<reference evidence="9" key="1">
    <citation type="submission" date="2016-06" db="UniProtKB">
        <authorList>
            <consortium name="WormBaseParasite"/>
        </authorList>
    </citation>
    <scope>IDENTIFICATION</scope>
</reference>
<keyword evidence="8" id="KW-1185">Reference proteome</keyword>